<sequence>MAAPLGRPFTLECVATGNPVPTGRWLRNGRDIVMGTRFISQSREGTLKLDILEASDADEGDLHLPEHDNTKIKILYSGDQPADVTLTKDGHKVSEKDAAHLKYTVFDDYILIFIKDITKDDMGTYKVTIKNNSGEASDTFSVTVTGLPGPPQGPLETTDITKHSCTLAWKPPTYDGGLPVTHYVIERNDTSVRDTRFTVQGLTEGQEYNFRIHAANENGVGPALQGYWVDKREVGASTWQRVNAMLCLPNQLNCSNLVEGRQYEFR</sequence>
<feature type="non-terminal residue" evidence="4">
    <location>
        <position position="266"/>
    </location>
</feature>
<evidence type="ECO:0000313" key="4">
    <source>
        <dbReference type="EMBL" id="KOB69329.1"/>
    </source>
</evidence>
<dbReference type="PROSITE" id="PS50835">
    <property type="entry name" value="IG_LIKE"/>
    <property type="match status" value="1"/>
</dbReference>
<comment type="caution">
    <text evidence="4">The sequence shown here is derived from an EMBL/GenBank/DDBJ whole genome shotgun (WGS) entry which is preliminary data.</text>
</comment>
<dbReference type="CDD" id="cd00096">
    <property type="entry name" value="Ig"/>
    <property type="match status" value="1"/>
</dbReference>
<dbReference type="Proteomes" id="UP000037510">
    <property type="component" value="Unassembled WGS sequence"/>
</dbReference>
<dbReference type="PRINTS" id="PR00014">
    <property type="entry name" value="FNTYPEIII"/>
</dbReference>
<dbReference type="CDD" id="cd00063">
    <property type="entry name" value="FN3"/>
    <property type="match status" value="1"/>
</dbReference>
<evidence type="ECO:0000313" key="5">
    <source>
        <dbReference type="Proteomes" id="UP000037510"/>
    </source>
</evidence>
<feature type="domain" description="Fibronectin type-III" evidence="3">
    <location>
        <begin position="150"/>
        <end position="234"/>
    </location>
</feature>
<evidence type="ECO:0000259" key="3">
    <source>
        <dbReference type="PROSITE" id="PS50853"/>
    </source>
</evidence>
<dbReference type="GO" id="GO:0009653">
    <property type="term" value="P:anatomical structure morphogenesis"/>
    <property type="evidence" value="ECO:0007669"/>
    <property type="project" value="UniProtKB-ARBA"/>
</dbReference>
<name>A0A0L7L236_OPEBR</name>
<dbReference type="EMBL" id="JTDY01003567">
    <property type="protein sequence ID" value="KOB69329.1"/>
    <property type="molecule type" value="Genomic_DNA"/>
</dbReference>
<dbReference type="PROSITE" id="PS50853">
    <property type="entry name" value="FN3"/>
    <property type="match status" value="1"/>
</dbReference>
<dbReference type="InterPro" id="IPR003961">
    <property type="entry name" value="FN3_dom"/>
</dbReference>
<dbReference type="Pfam" id="PF00041">
    <property type="entry name" value="fn3"/>
    <property type="match status" value="1"/>
</dbReference>
<keyword evidence="5" id="KW-1185">Reference proteome</keyword>
<proteinExistence type="predicted"/>
<protein>
    <submittedName>
        <fullName evidence="4">Twitchin</fullName>
    </submittedName>
</protein>
<dbReference type="AlphaFoldDB" id="A0A0L7L236"/>
<dbReference type="InterPro" id="IPR013098">
    <property type="entry name" value="Ig_I-set"/>
</dbReference>
<dbReference type="InterPro" id="IPR036116">
    <property type="entry name" value="FN3_sf"/>
</dbReference>
<dbReference type="GO" id="GO:0030154">
    <property type="term" value="P:cell differentiation"/>
    <property type="evidence" value="ECO:0007669"/>
    <property type="project" value="UniProtKB-ARBA"/>
</dbReference>
<dbReference type="InterPro" id="IPR013783">
    <property type="entry name" value="Ig-like_fold"/>
</dbReference>
<dbReference type="InterPro" id="IPR007110">
    <property type="entry name" value="Ig-like_dom"/>
</dbReference>
<evidence type="ECO:0000259" key="2">
    <source>
        <dbReference type="PROSITE" id="PS50835"/>
    </source>
</evidence>
<dbReference type="PANTHER" id="PTHR14340">
    <property type="entry name" value="MICROFIBRIL-ASSOCIATED GLYCOPROTEIN 3"/>
    <property type="match status" value="1"/>
</dbReference>
<accession>A0A0L7L236</accession>
<organism evidence="4 5">
    <name type="scientific">Operophtera brumata</name>
    <name type="common">Winter moth</name>
    <name type="synonym">Phalaena brumata</name>
    <dbReference type="NCBI Taxonomy" id="104452"/>
    <lineage>
        <taxon>Eukaryota</taxon>
        <taxon>Metazoa</taxon>
        <taxon>Ecdysozoa</taxon>
        <taxon>Arthropoda</taxon>
        <taxon>Hexapoda</taxon>
        <taxon>Insecta</taxon>
        <taxon>Pterygota</taxon>
        <taxon>Neoptera</taxon>
        <taxon>Endopterygota</taxon>
        <taxon>Lepidoptera</taxon>
        <taxon>Glossata</taxon>
        <taxon>Ditrysia</taxon>
        <taxon>Geometroidea</taxon>
        <taxon>Geometridae</taxon>
        <taxon>Larentiinae</taxon>
        <taxon>Operophtera</taxon>
    </lineage>
</organism>
<dbReference type="SUPFAM" id="SSF49265">
    <property type="entry name" value="Fibronectin type III"/>
    <property type="match status" value="1"/>
</dbReference>
<keyword evidence="1" id="KW-0393">Immunoglobulin domain</keyword>
<dbReference type="PANTHER" id="PTHR14340:SF9">
    <property type="entry name" value="FIBRONECTIN TYPE-III DOMAIN-CONTAINING PROTEIN"/>
    <property type="match status" value="1"/>
</dbReference>
<dbReference type="STRING" id="104452.A0A0L7L236"/>
<reference evidence="4 5" key="1">
    <citation type="journal article" date="2015" name="Genome Biol. Evol.">
        <title>The genome of winter moth (Operophtera brumata) provides a genomic perspective on sexual dimorphism and phenology.</title>
        <authorList>
            <person name="Derks M.F."/>
            <person name="Smit S."/>
            <person name="Salis L."/>
            <person name="Schijlen E."/>
            <person name="Bossers A."/>
            <person name="Mateman C."/>
            <person name="Pijl A.S."/>
            <person name="de Ridder D."/>
            <person name="Groenen M.A."/>
            <person name="Visser M.E."/>
            <person name="Megens H.J."/>
        </authorList>
    </citation>
    <scope>NUCLEOTIDE SEQUENCE [LARGE SCALE GENOMIC DNA]</scope>
    <source>
        <strain evidence="4">WM2013NL</strain>
        <tissue evidence="4">Head and thorax</tissue>
    </source>
</reference>
<dbReference type="Pfam" id="PF07679">
    <property type="entry name" value="I-set"/>
    <property type="match status" value="2"/>
</dbReference>
<gene>
    <name evidence="4" type="ORF">OBRU01_17627</name>
</gene>
<feature type="domain" description="Ig-like" evidence="2">
    <location>
        <begin position="1"/>
        <end position="143"/>
    </location>
</feature>
<dbReference type="SMART" id="SM00060">
    <property type="entry name" value="FN3"/>
    <property type="match status" value="1"/>
</dbReference>
<dbReference type="InterPro" id="IPR036179">
    <property type="entry name" value="Ig-like_dom_sf"/>
</dbReference>
<dbReference type="Gene3D" id="2.60.40.10">
    <property type="entry name" value="Immunoglobulins"/>
    <property type="match status" value="3"/>
</dbReference>
<evidence type="ECO:0000256" key="1">
    <source>
        <dbReference type="ARBA" id="ARBA00023319"/>
    </source>
</evidence>
<dbReference type="SUPFAM" id="SSF48726">
    <property type="entry name" value="Immunoglobulin"/>
    <property type="match status" value="1"/>
</dbReference>